<comment type="cofactor">
    <cofactor evidence="1">
        <name>FMN</name>
        <dbReference type="ChEBI" id="CHEBI:58210"/>
    </cofactor>
</comment>
<protein>
    <recommendedName>
        <fullName evidence="18">L-lactate dehydrogenase (cytochrome)</fullName>
        <ecNumber evidence="17">1.1.2.3</ecNumber>
    </recommendedName>
    <alternativeName>
        <fullName evidence="20">Cytochrome b2</fullName>
    </alternativeName>
    <alternativeName>
        <fullName evidence="19">Flavocytochrome b2</fullName>
    </alternativeName>
    <alternativeName>
        <fullName evidence="21">L-lactate ferricytochrome c oxidoreductase</fullName>
    </alternativeName>
</protein>
<keyword evidence="6" id="KW-0349">Heme</keyword>
<dbReference type="GO" id="GO:0005758">
    <property type="term" value="C:mitochondrial intermembrane space"/>
    <property type="evidence" value="ECO:0007669"/>
    <property type="project" value="UniProtKB-SubCell"/>
</dbReference>
<dbReference type="GO" id="GO:0004460">
    <property type="term" value="F:L-lactate dehydrogenase (cytochrome) activity"/>
    <property type="evidence" value="ECO:0007669"/>
    <property type="project" value="UniProtKB-EC"/>
</dbReference>
<evidence type="ECO:0000256" key="14">
    <source>
        <dbReference type="ARBA" id="ARBA00052399"/>
    </source>
</evidence>
<sequence>MQFISRSRLSSGPTRSIGLRLARFRTGLPSIFRGYKADARSPHGESSPSQQTRNWITLATASAGLLCGMVALRTLKPAKLDSLEDGSSEYSPNAPRQIPFSEVQKHNTRESCWVVINGQVYDATSILDTHPGGTAVLLKNAGKDATKAFVPIHPPGALSMLPPEAHLGPVDPATLPKEAAEQTEEEKRIAKARANLPPPEAALNINDIAKFAEQVLTSTAWAYYRSAGDDNYSFDENTAAFKRFWFKPRVMNKVSHVSTKASILGYPCSVPVFICPTALARLGHPDGEMNLVRAAADEQIAMGLSINASCSIDEVISARKRADQPLFFQIYLNKDRAASAALIKRVEKEGFKAILLTVDAAVAGKRELDQRAKGNFSGPANSTADKNKGLGVAHAISGYQDPDITWDDIPWIQSLTKLPLIIKGIQCVEDAEKAFEYGVQGIIISNHGGRSLDFAPAPMTVLYELHQRRPDLIKKKEVYIDGGVTRGTDVLKALCLGARGVGMGRAFLYANGAWGEAGVRRVVQIMREEIETSMRLLGVTSLDQLTPDHVRYVDRALPPSKL</sequence>
<evidence type="ECO:0000313" key="24">
    <source>
        <dbReference type="EMBL" id="OCB88868.1"/>
    </source>
</evidence>
<feature type="domain" description="Cytochrome b5 heme-binding" evidence="22">
    <location>
        <begin position="95"/>
        <end position="171"/>
    </location>
</feature>
<dbReference type="Pfam" id="PF01070">
    <property type="entry name" value="FMN_dh"/>
    <property type="match status" value="1"/>
</dbReference>
<dbReference type="SMART" id="SM01117">
    <property type="entry name" value="Cyt-b5"/>
    <property type="match status" value="1"/>
</dbReference>
<dbReference type="FunFam" id="3.10.120.10:FF:000009">
    <property type="entry name" value="Cytochrome b2, mitochondrial, putative"/>
    <property type="match status" value="1"/>
</dbReference>
<dbReference type="InterPro" id="IPR037458">
    <property type="entry name" value="L-MDH/L-LDH_FMN-bd"/>
</dbReference>
<dbReference type="EMBL" id="LNZH02000168">
    <property type="protein sequence ID" value="OCB88868.1"/>
    <property type="molecule type" value="Genomic_DNA"/>
</dbReference>
<evidence type="ECO:0000256" key="6">
    <source>
        <dbReference type="ARBA" id="ARBA00022617"/>
    </source>
</evidence>
<dbReference type="OrthoDB" id="1925334at2759"/>
<comment type="caution">
    <text evidence="24">The sequence shown here is derived from an EMBL/GenBank/DDBJ whole genome shotgun (WGS) entry which is preliminary data.</text>
</comment>
<gene>
    <name evidence="24" type="ORF">A7U60_g3963</name>
</gene>
<organism evidence="24 25">
    <name type="scientific">Sanghuangporus baumii</name>
    <name type="common">Phellinus baumii</name>
    <dbReference type="NCBI Taxonomy" id="108892"/>
    <lineage>
        <taxon>Eukaryota</taxon>
        <taxon>Fungi</taxon>
        <taxon>Dikarya</taxon>
        <taxon>Basidiomycota</taxon>
        <taxon>Agaricomycotina</taxon>
        <taxon>Agaricomycetes</taxon>
        <taxon>Hymenochaetales</taxon>
        <taxon>Hymenochaetaceae</taxon>
        <taxon>Sanghuangporus</taxon>
    </lineage>
</organism>
<evidence type="ECO:0000256" key="12">
    <source>
        <dbReference type="ARBA" id="ARBA00023004"/>
    </source>
</evidence>
<dbReference type="InterPro" id="IPR000262">
    <property type="entry name" value="FMN-dep_DH"/>
</dbReference>
<dbReference type="Gene3D" id="3.10.120.10">
    <property type="entry name" value="Cytochrome b5-like heme/steroid binding domain"/>
    <property type="match status" value="1"/>
</dbReference>
<dbReference type="GO" id="GO:0006089">
    <property type="term" value="P:lactate metabolic process"/>
    <property type="evidence" value="ECO:0007669"/>
    <property type="project" value="TreeGrafter"/>
</dbReference>
<comment type="cofactor">
    <cofactor evidence="2">
        <name>heme b</name>
        <dbReference type="ChEBI" id="CHEBI:60344"/>
    </cofactor>
</comment>
<evidence type="ECO:0000256" key="11">
    <source>
        <dbReference type="ARBA" id="ARBA00023002"/>
    </source>
</evidence>
<dbReference type="InterPro" id="IPR013785">
    <property type="entry name" value="Aldolase_TIM"/>
</dbReference>
<evidence type="ECO:0000256" key="7">
    <source>
        <dbReference type="ARBA" id="ARBA00022630"/>
    </source>
</evidence>
<dbReference type="PROSITE" id="PS51349">
    <property type="entry name" value="FMN_HYDROXY_ACID_DH_2"/>
    <property type="match status" value="1"/>
</dbReference>
<proteinExistence type="inferred from homology"/>
<evidence type="ECO:0000256" key="3">
    <source>
        <dbReference type="ARBA" id="ARBA00004569"/>
    </source>
</evidence>
<keyword evidence="25" id="KW-1185">Reference proteome</keyword>
<evidence type="ECO:0000256" key="16">
    <source>
        <dbReference type="ARBA" id="ARBA00061589"/>
    </source>
</evidence>
<dbReference type="Pfam" id="PF00173">
    <property type="entry name" value="Cyt-b5"/>
    <property type="match status" value="1"/>
</dbReference>
<accession>A0A9Q5HZH6</accession>
<dbReference type="EC" id="1.1.2.3" evidence="17"/>
<comment type="subcellular location">
    <subcellularLocation>
        <location evidence="3">Mitochondrion intermembrane space</location>
    </subcellularLocation>
</comment>
<evidence type="ECO:0000256" key="1">
    <source>
        <dbReference type="ARBA" id="ARBA00001917"/>
    </source>
</evidence>
<feature type="domain" description="FMN hydroxy acid dehydrogenase" evidence="23">
    <location>
        <begin position="197"/>
        <end position="555"/>
    </location>
</feature>
<evidence type="ECO:0000256" key="19">
    <source>
        <dbReference type="ARBA" id="ARBA00075949"/>
    </source>
</evidence>
<dbReference type="PANTHER" id="PTHR10578">
    <property type="entry name" value="S -2-HYDROXY-ACID OXIDASE-RELATED"/>
    <property type="match status" value="1"/>
</dbReference>
<evidence type="ECO:0000256" key="2">
    <source>
        <dbReference type="ARBA" id="ARBA00001970"/>
    </source>
</evidence>
<keyword evidence="11" id="KW-0560">Oxidoreductase</keyword>
<evidence type="ECO:0000256" key="5">
    <source>
        <dbReference type="ARBA" id="ARBA00022448"/>
    </source>
</evidence>
<evidence type="ECO:0000256" key="13">
    <source>
        <dbReference type="ARBA" id="ARBA00023128"/>
    </source>
</evidence>
<comment type="subunit">
    <text evidence="4">Homotetramer.</text>
</comment>
<keyword evidence="7" id="KW-0285">Flavoprotein</keyword>
<dbReference type="SUPFAM" id="SSF51395">
    <property type="entry name" value="FMN-linked oxidoreductases"/>
    <property type="match status" value="1"/>
</dbReference>
<dbReference type="SUPFAM" id="SSF55856">
    <property type="entry name" value="Cytochrome b5-like heme/steroid binding domain"/>
    <property type="match status" value="1"/>
</dbReference>
<dbReference type="InterPro" id="IPR001199">
    <property type="entry name" value="Cyt_B5-like_heme/steroid-bd"/>
</dbReference>
<keyword evidence="8" id="KW-0288">FMN</keyword>
<keyword evidence="12" id="KW-0408">Iron</keyword>
<evidence type="ECO:0000256" key="18">
    <source>
        <dbReference type="ARBA" id="ARBA00068515"/>
    </source>
</evidence>
<name>A0A9Q5HZH6_SANBA</name>
<keyword evidence="10" id="KW-0809">Transit peptide</keyword>
<evidence type="ECO:0000313" key="25">
    <source>
        <dbReference type="Proteomes" id="UP000757232"/>
    </source>
</evidence>
<dbReference type="PROSITE" id="PS50255">
    <property type="entry name" value="CYTOCHROME_B5_2"/>
    <property type="match status" value="1"/>
</dbReference>
<dbReference type="FunFam" id="3.20.20.70:FF:000062">
    <property type="entry name" value="Cytochrome b2, mitochondrial, putative"/>
    <property type="match status" value="1"/>
</dbReference>
<evidence type="ECO:0000256" key="9">
    <source>
        <dbReference type="ARBA" id="ARBA00022723"/>
    </source>
</evidence>
<evidence type="ECO:0000256" key="15">
    <source>
        <dbReference type="ARBA" id="ARBA00061137"/>
    </source>
</evidence>
<evidence type="ECO:0000259" key="23">
    <source>
        <dbReference type="PROSITE" id="PS51349"/>
    </source>
</evidence>
<comment type="similarity">
    <text evidence="16">In the N-terminal section; belongs to the cytochrome b5 family.</text>
</comment>
<dbReference type="Gene3D" id="3.20.20.70">
    <property type="entry name" value="Aldolase class I"/>
    <property type="match status" value="1"/>
</dbReference>
<keyword evidence="9" id="KW-0479">Metal-binding</keyword>
<dbReference type="InterPro" id="IPR037396">
    <property type="entry name" value="FMN_HAD"/>
</dbReference>
<keyword evidence="5" id="KW-0813">Transport</keyword>
<evidence type="ECO:0000256" key="17">
    <source>
        <dbReference type="ARBA" id="ARBA00066458"/>
    </source>
</evidence>
<evidence type="ECO:0000256" key="20">
    <source>
        <dbReference type="ARBA" id="ARBA00078774"/>
    </source>
</evidence>
<comment type="catalytic activity">
    <reaction evidence="14">
        <text>(S)-lactate + 2 Fe(III)-[cytochrome c] = 2 Fe(II)-[cytochrome c] + pyruvate + 2 H(+)</text>
        <dbReference type="Rhea" id="RHEA:19909"/>
        <dbReference type="Rhea" id="RHEA-COMP:10350"/>
        <dbReference type="Rhea" id="RHEA-COMP:14399"/>
        <dbReference type="ChEBI" id="CHEBI:15361"/>
        <dbReference type="ChEBI" id="CHEBI:15378"/>
        <dbReference type="ChEBI" id="CHEBI:16651"/>
        <dbReference type="ChEBI" id="CHEBI:29033"/>
        <dbReference type="ChEBI" id="CHEBI:29034"/>
        <dbReference type="EC" id="1.1.2.3"/>
    </reaction>
    <physiologicalReaction direction="left-to-right" evidence="14">
        <dbReference type="Rhea" id="RHEA:19910"/>
    </physiologicalReaction>
</comment>
<dbReference type="PANTHER" id="PTHR10578:SF101">
    <property type="entry name" value="L-LACTATE DEHYDROGENASE (CYTOCHROME B2)"/>
    <property type="match status" value="1"/>
</dbReference>
<evidence type="ECO:0000256" key="10">
    <source>
        <dbReference type="ARBA" id="ARBA00022946"/>
    </source>
</evidence>
<dbReference type="CDD" id="cd02922">
    <property type="entry name" value="FCB2_FMN"/>
    <property type="match status" value="1"/>
</dbReference>
<keyword evidence="13" id="KW-0496">Mitochondrion</keyword>
<evidence type="ECO:0000256" key="21">
    <source>
        <dbReference type="ARBA" id="ARBA00078938"/>
    </source>
</evidence>
<evidence type="ECO:0000259" key="22">
    <source>
        <dbReference type="PROSITE" id="PS50255"/>
    </source>
</evidence>
<dbReference type="AlphaFoldDB" id="A0A9Q5HZH6"/>
<comment type="similarity">
    <text evidence="15">In the C-terminal section; belongs to the FMN-dependent alpha-hydroxy acid dehydrogenase family.</text>
</comment>
<dbReference type="Proteomes" id="UP000757232">
    <property type="component" value="Unassembled WGS sequence"/>
</dbReference>
<dbReference type="GO" id="GO:0046872">
    <property type="term" value="F:metal ion binding"/>
    <property type="evidence" value="ECO:0007669"/>
    <property type="project" value="UniProtKB-KW"/>
</dbReference>
<evidence type="ECO:0000256" key="8">
    <source>
        <dbReference type="ARBA" id="ARBA00022643"/>
    </source>
</evidence>
<evidence type="ECO:0000256" key="4">
    <source>
        <dbReference type="ARBA" id="ARBA00011881"/>
    </source>
</evidence>
<reference evidence="24" key="1">
    <citation type="submission" date="2016-06" db="EMBL/GenBank/DDBJ databases">
        <title>Draft Genome sequence of the fungus Inonotus baumii.</title>
        <authorList>
            <person name="Zhu H."/>
            <person name="Lin W."/>
        </authorList>
    </citation>
    <scope>NUCLEOTIDE SEQUENCE</scope>
    <source>
        <strain evidence="24">821</strain>
    </source>
</reference>
<dbReference type="InterPro" id="IPR036400">
    <property type="entry name" value="Cyt_B5-like_heme/steroid_sf"/>
</dbReference>